<keyword evidence="3" id="KW-1185">Reference proteome</keyword>
<feature type="region of interest" description="Disordered" evidence="1">
    <location>
        <begin position="1"/>
        <end position="20"/>
    </location>
</feature>
<dbReference type="Proteomes" id="UP000694287">
    <property type="component" value="Unassembled WGS sequence"/>
</dbReference>
<gene>
    <name evidence="2" type="ORF">I4I81_16365</name>
</gene>
<reference evidence="2 3" key="1">
    <citation type="submission" date="2020-11" db="EMBL/GenBank/DDBJ databases">
        <title>Pseudonocardia abyssalis sp. nov. and Pseudonocardia oceani sp. nov., description and phylogenomic analysis of two novel actinomycetes isolated from the deep Southern Ocean.</title>
        <authorList>
            <person name="Parra J."/>
        </authorList>
    </citation>
    <scope>NUCLEOTIDE SEQUENCE [LARGE SCALE GENOMIC DNA]</scope>
    <source>
        <strain evidence="2 3">KRD-168</strain>
    </source>
</reference>
<protein>
    <submittedName>
        <fullName evidence="2">Uncharacterized protein</fullName>
    </submittedName>
</protein>
<organism evidence="2 3">
    <name type="scientific">Pseudonocardia abyssalis</name>
    <dbReference type="NCBI Taxonomy" id="2792008"/>
    <lineage>
        <taxon>Bacteria</taxon>
        <taxon>Bacillati</taxon>
        <taxon>Actinomycetota</taxon>
        <taxon>Actinomycetes</taxon>
        <taxon>Pseudonocardiales</taxon>
        <taxon>Pseudonocardiaceae</taxon>
        <taxon>Pseudonocardia</taxon>
    </lineage>
</organism>
<evidence type="ECO:0000313" key="2">
    <source>
        <dbReference type="EMBL" id="MBW0135819.1"/>
    </source>
</evidence>
<evidence type="ECO:0000313" key="3">
    <source>
        <dbReference type="Proteomes" id="UP000694287"/>
    </source>
</evidence>
<name>A0ABS6UU93_9PSEU</name>
<dbReference type="RefSeq" id="WP_218601692.1">
    <property type="nucleotide sequence ID" value="NZ_JADQDJ010000030.1"/>
</dbReference>
<sequence length="96" mass="10515">MRPSRSRRAPCCSCAPPDRRSVPARRRALRTRRLEQLARTARPADAVLAEHPGDPARARARAAAGRYVLVPAGVQAARDEPALDAELTALERVVLR</sequence>
<evidence type="ECO:0000256" key="1">
    <source>
        <dbReference type="SAM" id="MobiDB-lite"/>
    </source>
</evidence>
<dbReference type="EMBL" id="JADQDK010000001">
    <property type="protein sequence ID" value="MBW0135819.1"/>
    <property type="molecule type" value="Genomic_DNA"/>
</dbReference>
<comment type="caution">
    <text evidence="2">The sequence shown here is derived from an EMBL/GenBank/DDBJ whole genome shotgun (WGS) entry which is preliminary data.</text>
</comment>
<accession>A0ABS6UU93</accession>
<proteinExistence type="predicted"/>